<evidence type="ECO:0008006" key="5">
    <source>
        <dbReference type="Google" id="ProtNLM"/>
    </source>
</evidence>
<dbReference type="OrthoDB" id="2877109at2"/>
<dbReference type="RefSeq" id="WP_010781689.1">
    <property type="nucleotide sequence ID" value="NZ_ASWH01000001.1"/>
</dbReference>
<dbReference type="HOGENOM" id="CLU_166894_0_0_9"/>
<evidence type="ECO:0000313" key="1">
    <source>
        <dbReference type="EMBL" id="EOI53392.1"/>
    </source>
</evidence>
<protein>
    <recommendedName>
        <fullName evidence="5">Terminase</fullName>
    </recommendedName>
</protein>
<reference evidence="1 3" key="1">
    <citation type="submission" date="2013-02" db="EMBL/GenBank/DDBJ databases">
        <title>The Genome Sequence of Enterococcus gilvus ATCC BAA-350.</title>
        <authorList>
            <consortium name="The Broad Institute Genome Sequencing Platform"/>
            <consortium name="The Broad Institute Genome Sequencing Center for Infectious Disease"/>
            <person name="Earl A.M."/>
            <person name="Gilmore M.S."/>
            <person name="Lebreton F."/>
            <person name="Walker B."/>
            <person name="Young S.K."/>
            <person name="Zeng Q."/>
            <person name="Gargeya S."/>
            <person name="Fitzgerald M."/>
            <person name="Haas B."/>
            <person name="Abouelleil A."/>
            <person name="Alvarado L."/>
            <person name="Arachchi H.M."/>
            <person name="Berlin A.M."/>
            <person name="Chapman S.B."/>
            <person name="Dewar J."/>
            <person name="Goldberg J."/>
            <person name="Griggs A."/>
            <person name="Gujja S."/>
            <person name="Hansen M."/>
            <person name="Howarth C."/>
            <person name="Imamovic A."/>
            <person name="Larimer J."/>
            <person name="McCowan C."/>
            <person name="Murphy C."/>
            <person name="Neiman D."/>
            <person name="Pearson M."/>
            <person name="Priest M."/>
            <person name="Roberts A."/>
            <person name="Saif S."/>
            <person name="Shea T."/>
            <person name="Sisk P."/>
            <person name="Sykes S."/>
            <person name="Wortman J."/>
            <person name="Nusbaum C."/>
            <person name="Birren B."/>
        </authorList>
    </citation>
    <scope>NUCLEOTIDE SEQUENCE [LARGE SCALE GENOMIC DNA]</scope>
    <source>
        <strain evidence="1 3">ATCC BAA-350</strain>
    </source>
</reference>
<comment type="caution">
    <text evidence="1">The sequence shown here is derived from an EMBL/GenBank/DDBJ whole genome shotgun (WGS) entry which is preliminary data.</text>
</comment>
<reference evidence="2 4" key="2">
    <citation type="submission" date="2013-03" db="EMBL/GenBank/DDBJ databases">
        <title>The Genome Sequence of Enterococcus gilvus ATCC BAA-350 (PacBio/Illumina hybrid assembly).</title>
        <authorList>
            <consortium name="The Broad Institute Genomics Platform"/>
            <consortium name="The Broad Institute Genome Sequencing Center for Infectious Disease"/>
            <person name="Earl A."/>
            <person name="Russ C."/>
            <person name="Gilmore M."/>
            <person name="Surin D."/>
            <person name="Walker B."/>
            <person name="Young S."/>
            <person name="Zeng Q."/>
            <person name="Gargeya S."/>
            <person name="Fitzgerald M."/>
            <person name="Haas B."/>
            <person name="Abouelleil A."/>
            <person name="Allen A.W."/>
            <person name="Alvarado L."/>
            <person name="Arachchi H.M."/>
            <person name="Berlin A.M."/>
            <person name="Chapman S.B."/>
            <person name="Gainer-Dewar J."/>
            <person name="Goldberg J."/>
            <person name="Griggs A."/>
            <person name="Gujja S."/>
            <person name="Hansen M."/>
            <person name="Howarth C."/>
            <person name="Imamovic A."/>
            <person name="Ireland A."/>
            <person name="Larimer J."/>
            <person name="McCowan C."/>
            <person name="Murphy C."/>
            <person name="Pearson M."/>
            <person name="Poon T.W."/>
            <person name="Priest M."/>
            <person name="Roberts A."/>
            <person name="Saif S."/>
            <person name="Shea T."/>
            <person name="Sisk P."/>
            <person name="Sykes S."/>
            <person name="Wortman J."/>
            <person name="Nusbaum C."/>
            <person name="Birren B."/>
        </authorList>
    </citation>
    <scope>NUCLEOTIDE SEQUENCE [LARGE SCALE GENOMIC DNA]</scope>
    <source>
        <strain evidence="2 4">ATCC BAA-350</strain>
    </source>
</reference>
<dbReference type="Pfam" id="PF05119">
    <property type="entry name" value="Terminase_4"/>
    <property type="match status" value="1"/>
</dbReference>
<accession>R2XTT2</accession>
<dbReference type="Proteomes" id="UP000013750">
    <property type="component" value="Unassembled WGS sequence"/>
</dbReference>
<sequence>MKYNIKKLEKELTTKVDTESQKEIEKINRYINLLEIFYELDESIKEDGSMVITENGSQRFLKPNPAIVEKTKINTQLLAIERSFIFIDDNDRPDDGSDLV</sequence>
<dbReference type="Proteomes" id="UP000014160">
    <property type="component" value="Unassembled WGS sequence"/>
</dbReference>
<organism evidence="1 3">
    <name type="scientific">Enterococcus gilvus ATCC BAA-350</name>
    <dbReference type="NCBI Taxonomy" id="1158614"/>
    <lineage>
        <taxon>Bacteria</taxon>
        <taxon>Bacillati</taxon>
        <taxon>Bacillota</taxon>
        <taxon>Bacilli</taxon>
        <taxon>Lactobacillales</taxon>
        <taxon>Enterococcaceae</taxon>
        <taxon>Enterococcus</taxon>
    </lineage>
</organism>
<dbReference type="InterPro" id="IPR006448">
    <property type="entry name" value="Phage_term_ssu_P27"/>
</dbReference>
<proteinExistence type="predicted"/>
<evidence type="ECO:0000313" key="2">
    <source>
        <dbReference type="EMBL" id="EOW81333.1"/>
    </source>
</evidence>
<keyword evidence="4" id="KW-1185">Reference proteome</keyword>
<evidence type="ECO:0000313" key="3">
    <source>
        <dbReference type="Proteomes" id="UP000013750"/>
    </source>
</evidence>
<dbReference type="EMBL" id="AJDQ01000012">
    <property type="protein sequence ID" value="EOI53392.1"/>
    <property type="molecule type" value="Genomic_DNA"/>
</dbReference>
<dbReference type="AlphaFoldDB" id="R2XTT2"/>
<name>R2XTT2_9ENTE</name>
<dbReference type="eggNOG" id="ENOG5030BN1">
    <property type="taxonomic scope" value="Bacteria"/>
</dbReference>
<evidence type="ECO:0000313" key="4">
    <source>
        <dbReference type="Proteomes" id="UP000014160"/>
    </source>
</evidence>
<gene>
    <name evidence="2" type="ORF">I592_00618</name>
    <name evidence="1" type="ORF">UKC_03344</name>
</gene>
<dbReference type="PATRIC" id="fig|1158614.3.peg.3322"/>
<dbReference type="EMBL" id="ASWH01000001">
    <property type="protein sequence ID" value="EOW81333.1"/>
    <property type="molecule type" value="Genomic_DNA"/>
</dbReference>